<name>A0A8J6NGN5_9BACT</name>
<accession>A0A8J6NGN5</accession>
<dbReference type="InterPro" id="IPR023393">
    <property type="entry name" value="START-like_dom_sf"/>
</dbReference>
<dbReference type="SUPFAM" id="SSF55961">
    <property type="entry name" value="Bet v1-like"/>
    <property type="match status" value="1"/>
</dbReference>
<sequence length="149" mass="18159">MYTLFREQYVHTTLAEVWNFLKNPSNLNLITPDDVDFKIITDVPEEMYNGLLVEYRIKIPFIGVHKWVAEIKHICEYGFVDEQRVGPYKFWYHYHELVEQEHRVKIIDRVYYDLPFGLAGKAMHAIFIKKILDRIFQYRRQRINEYLNQ</sequence>
<evidence type="ECO:0000313" key="1">
    <source>
        <dbReference type="EMBL" id="MBC8318138.1"/>
    </source>
</evidence>
<reference evidence="1 2" key="1">
    <citation type="submission" date="2020-08" db="EMBL/GenBank/DDBJ databases">
        <title>Bridging the membrane lipid divide: bacteria of the FCB group superphylum have the potential to synthesize archaeal ether lipids.</title>
        <authorList>
            <person name="Villanueva L."/>
            <person name="Von Meijenfeldt F.A.B."/>
            <person name="Westbye A.B."/>
            <person name="Yadav S."/>
            <person name="Hopmans E.C."/>
            <person name="Dutilh B.E."/>
            <person name="Sinninghe Damste J.S."/>
        </authorList>
    </citation>
    <scope>NUCLEOTIDE SEQUENCE [LARGE SCALE GENOMIC DNA]</scope>
    <source>
        <strain evidence="1">NIOZ-UU47</strain>
    </source>
</reference>
<comment type="caution">
    <text evidence="1">The sequence shown here is derived from an EMBL/GenBank/DDBJ whole genome shotgun (WGS) entry which is preliminary data.</text>
</comment>
<dbReference type="AlphaFoldDB" id="A0A8J6NGN5"/>
<dbReference type="Proteomes" id="UP000614424">
    <property type="component" value="Unassembled WGS sequence"/>
</dbReference>
<protein>
    <submittedName>
        <fullName evidence="1">SRPBCC family protein</fullName>
    </submittedName>
</protein>
<dbReference type="EMBL" id="JACNJZ010000132">
    <property type="protein sequence ID" value="MBC8318138.1"/>
    <property type="molecule type" value="Genomic_DNA"/>
</dbReference>
<dbReference type="Gene3D" id="3.30.530.20">
    <property type="match status" value="1"/>
</dbReference>
<gene>
    <name evidence="1" type="ORF">H8E41_09540</name>
</gene>
<organism evidence="1 2">
    <name type="scientific">Candidatus Desulfobia pelagia</name>
    <dbReference type="NCBI Taxonomy" id="2841692"/>
    <lineage>
        <taxon>Bacteria</taxon>
        <taxon>Pseudomonadati</taxon>
        <taxon>Thermodesulfobacteriota</taxon>
        <taxon>Desulfobulbia</taxon>
        <taxon>Desulfobulbales</taxon>
        <taxon>Desulfobulbaceae</taxon>
        <taxon>Candidatus Desulfobia</taxon>
    </lineage>
</organism>
<proteinExistence type="predicted"/>
<evidence type="ECO:0000313" key="2">
    <source>
        <dbReference type="Proteomes" id="UP000614424"/>
    </source>
</evidence>
<dbReference type="CDD" id="cd07820">
    <property type="entry name" value="SRPBCC_3"/>
    <property type="match status" value="1"/>
</dbReference>